<evidence type="ECO:0000256" key="2">
    <source>
        <dbReference type="SAM" id="SignalP"/>
    </source>
</evidence>
<dbReference type="Proteomes" id="UP000272503">
    <property type="component" value="Unassembled WGS sequence"/>
</dbReference>
<keyword evidence="1" id="KW-0472">Membrane</keyword>
<accession>A0A3L7AAG1</accession>
<evidence type="ECO:0000313" key="4">
    <source>
        <dbReference type="Proteomes" id="UP000272503"/>
    </source>
</evidence>
<keyword evidence="1" id="KW-0812">Transmembrane</keyword>
<feature type="signal peptide" evidence="2">
    <location>
        <begin position="1"/>
        <end position="22"/>
    </location>
</feature>
<keyword evidence="2" id="KW-0732">Signal</keyword>
<feature type="transmembrane region" description="Helical" evidence="1">
    <location>
        <begin position="110"/>
        <end position="128"/>
    </location>
</feature>
<evidence type="ECO:0008006" key="5">
    <source>
        <dbReference type="Google" id="ProtNLM"/>
    </source>
</evidence>
<evidence type="ECO:0000313" key="3">
    <source>
        <dbReference type="EMBL" id="RLP77293.1"/>
    </source>
</evidence>
<keyword evidence="4" id="KW-1185">Reference proteome</keyword>
<reference evidence="3 4" key="1">
    <citation type="submission" date="2018-10" db="EMBL/GenBank/DDBJ databases">
        <authorList>
            <person name="Li J."/>
        </authorList>
    </citation>
    <scope>NUCLEOTIDE SEQUENCE [LARGE SCALE GENOMIC DNA]</scope>
    <source>
        <strain evidence="3 4">IF 016277</strain>
    </source>
</reference>
<organism evidence="3 4">
    <name type="scientific">Mycetocola tolaasinivorans</name>
    <dbReference type="NCBI Taxonomy" id="76635"/>
    <lineage>
        <taxon>Bacteria</taxon>
        <taxon>Bacillati</taxon>
        <taxon>Actinomycetota</taxon>
        <taxon>Actinomycetes</taxon>
        <taxon>Micrococcales</taxon>
        <taxon>Microbacteriaceae</taxon>
        <taxon>Mycetocola</taxon>
    </lineage>
</organism>
<dbReference type="EMBL" id="RCUX01000002">
    <property type="protein sequence ID" value="RLP77293.1"/>
    <property type="molecule type" value="Genomic_DNA"/>
</dbReference>
<gene>
    <name evidence="3" type="ORF">D9V32_02235</name>
</gene>
<evidence type="ECO:0000256" key="1">
    <source>
        <dbReference type="SAM" id="Phobius"/>
    </source>
</evidence>
<feature type="chain" id="PRO_5018003843" description="DUF2178 domain-containing protein" evidence="2">
    <location>
        <begin position="23"/>
        <end position="134"/>
    </location>
</feature>
<protein>
    <recommendedName>
        <fullName evidence="5">DUF2178 domain-containing protein</fullName>
    </recommendedName>
</protein>
<proteinExistence type="predicted"/>
<keyword evidence="1" id="KW-1133">Transmembrane helix</keyword>
<dbReference type="AlphaFoldDB" id="A0A3L7AAG1"/>
<feature type="transmembrane region" description="Helical" evidence="1">
    <location>
        <begin position="83"/>
        <end position="104"/>
    </location>
</feature>
<dbReference type="RefSeq" id="WP_121647278.1">
    <property type="nucleotide sequence ID" value="NZ_RCUX01000002.1"/>
</dbReference>
<feature type="transmembrane region" description="Helical" evidence="1">
    <location>
        <begin position="38"/>
        <end position="55"/>
    </location>
</feature>
<name>A0A3L7AAG1_9MICO</name>
<sequence length="134" mass="14121">MKTSIKVATTVVAIALYSAALAAAFSYWGPEGHSPVTTFVVAAIVGSGAAVGFGIKRVRERRHGTGAQDGVERDDSLRAQAAAFIDVLVAAIALVAVLVIFPQWISGTTALVILVVFALADFWMRYAIRVKSAE</sequence>
<comment type="caution">
    <text evidence="3">The sequence shown here is derived from an EMBL/GenBank/DDBJ whole genome shotgun (WGS) entry which is preliminary data.</text>
</comment>